<organism evidence="11 12">
    <name type="scientific">Danaus plexippus plexippus</name>
    <dbReference type="NCBI Taxonomy" id="278856"/>
    <lineage>
        <taxon>Eukaryota</taxon>
        <taxon>Metazoa</taxon>
        <taxon>Ecdysozoa</taxon>
        <taxon>Arthropoda</taxon>
        <taxon>Hexapoda</taxon>
        <taxon>Insecta</taxon>
        <taxon>Pterygota</taxon>
        <taxon>Neoptera</taxon>
        <taxon>Endopterygota</taxon>
        <taxon>Lepidoptera</taxon>
        <taxon>Glossata</taxon>
        <taxon>Ditrysia</taxon>
        <taxon>Papilionoidea</taxon>
        <taxon>Nymphalidae</taxon>
        <taxon>Danainae</taxon>
        <taxon>Danaini</taxon>
        <taxon>Danaina</taxon>
        <taxon>Danaus</taxon>
        <taxon>Danaus</taxon>
    </lineage>
</organism>
<dbReference type="InterPro" id="IPR001254">
    <property type="entry name" value="Trypsin_dom"/>
</dbReference>
<keyword evidence="3 9" id="KW-0645">Protease</keyword>
<comment type="similarity">
    <text evidence="8 10">Belongs to the peptidase S1 family. CLIP subfamily.</text>
</comment>
<dbReference type="InterPro" id="IPR033116">
    <property type="entry name" value="TRYPSIN_SER"/>
</dbReference>
<dbReference type="OrthoDB" id="425190at2759"/>
<dbReference type="PROSITE" id="PS00135">
    <property type="entry name" value="TRYPSIN_SER"/>
    <property type="match status" value="1"/>
</dbReference>
<dbReference type="AlphaFoldDB" id="A0A212EPS0"/>
<dbReference type="EMBL" id="AGBW02013393">
    <property type="protein sequence ID" value="OWR43495.1"/>
    <property type="molecule type" value="Genomic_DNA"/>
</dbReference>
<dbReference type="PROSITE" id="PS51888">
    <property type="entry name" value="CLIP"/>
    <property type="match status" value="1"/>
</dbReference>
<dbReference type="Pfam" id="PF12032">
    <property type="entry name" value="CLIP"/>
    <property type="match status" value="1"/>
</dbReference>
<keyword evidence="4 10" id="KW-0732">Signal</keyword>
<evidence type="ECO:0000256" key="3">
    <source>
        <dbReference type="ARBA" id="ARBA00022670"/>
    </source>
</evidence>
<evidence type="ECO:0000256" key="1">
    <source>
        <dbReference type="ARBA" id="ARBA00004613"/>
    </source>
</evidence>
<dbReference type="GO" id="GO:0005576">
    <property type="term" value="C:extracellular region"/>
    <property type="evidence" value="ECO:0007669"/>
    <property type="project" value="UniProtKB-SubCell"/>
</dbReference>
<evidence type="ECO:0000256" key="4">
    <source>
        <dbReference type="ARBA" id="ARBA00022729"/>
    </source>
</evidence>
<dbReference type="SMART" id="SM00680">
    <property type="entry name" value="CLIP"/>
    <property type="match status" value="1"/>
</dbReference>
<reference evidence="11 12" key="1">
    <citation type="journal article" date="2011" name="Cell">
        <title>The monarch butterfly genome yields insights into long-distance migration.</title>
        <authorList>
            <person name="Zhan S."/>
            <person name="Merlin C."/>
            <person name="Boore J.L."/>
            <person name="Reppert S.M."/>
        </authorList>
    </citation>
    <scope>NUCLEOTIDE SEQUENCE [LARGE SCALE GENOMIC DNA]</scope>
    <source>
        <strain evidence="11">F-2</strain>
    </source>
</reference>
<dbReference type="PROSITE" id="PS00134">
    <property type="entry name" value="TRYPSIN_HIS"/>
    <property type="match status" value="1"/>
</dbReference>
<dbReference type="InterPro" id="IPR009003">
    <property type="entry name" value="Peptidase_S1_PA"/>
</dbReference>
<dbReference type="InterPro" id="IPR022700">
    <property type="entry name" value="CLIP"/>
</dbReference>
<evidence type="ECO:0000256" key="5">
    <source>
        <dbReference type="ARBA" id="ARBA00022801"/>
    </source>
</evidence>
<comment type="subcellular location">
    <subcellularLocation>
        <location evidence="1 10">Secreted</location>
    </subcellularLocation>
</comment>
<dbReference type="PANTHER" id="PTHR24252">
    <property type="entry name" value="ACROSIN-RELATED"/>
    <property type="match status" value="1"/>
</dbReference>
<evidence type="ECO:0000313" key="11">
    <source>
        <dbReference type="EMBL" id="OWR43495.1"/>
    </source>
</evidence>
<dbReference type="PRINTS" id="PR00722">
    <property type="entry name" value="CHYMOTRYPSIN"/>
</dbReference>
<dbReference type="GO" id="GO:0004252">
    <property type="term" value="F:serine-type endopeptidase activity"/>
    <property type="evidence" value="ECO:0007669"/>
    <property type="project" value="UniProtKB-UniRule"/>
</dbReference>
<feature type="signal peptide" evidence="10">
    <location>
        <begin position="1"/>
        <end position="17"/>
    </location>
</feature>
<keyword evidence="12" id="KW-1185">Reference proteome</keyword>
<keyword evidence="6 9" id="KW-0720">Serine protease</keyword>
<dbReference type="STRING" id="278856.A0A212EPS0"/>
<dbReference type="Pfam" id="PF00089">
    <property type="entry name" value="Trypsin"/>
    <property type="match status" value="1"/>
</dbReference>
<keyword evidence="7" id="KW-1015">Disulfide bond</keyword>
<dbReference type="SUPFAM" id="SSF50494">
    <property type="entry name" value="Trypsin-like serine proteases"/>
    <property type="match status" value="1"/>
</dbReference>
<dbReference type="PROSITE" id="PS50240">
    <property type="entry name" value="TRYPSIN_DOM"/>
    <property type="match status" value="1"/>
</dbReference>
<evidence type="ECO:0000256" key="2">
    <source>
        <dbReference type="ARBA" id="ARBA00022525"/>
    </source>
</evidence>
<evidence type="ECO:0000256" key="9">
    <source>
        <dbReference type="RuleBase" id="RU363034"/>
    </source>
</evidence>
<dbReference type="InterPro" id="IPR043504">
    <property type="entry name" value="Peptidase_S1_PA_chymotrypsin"/>
</dbReference>
<dbReference type="Proteomes" id="UP000007151">
    <property type="component" value="Unassembled WGS sequence"/>
</dbReference>
<evidence type="ECO:0000256" key="10">
    <source>
        <dbReference type="RuleBase" id="RU366078"/>
    </source>
</evidence>
<dbReference type="InterPro" id="IPR018114">
    <property type="entry name" value="TRYPSIN_HIS"/>
</dbReference>
<proteinExistence type="inferred from homology"/>
<dbReference type="InterPro" id="IPR038565">
    <property type="entry name" value="CLIP_sf"/>
</dbReference>
<gene>
    <name evidence="11" type="ORF">KGM_215189</name>
</gene>
<accession>A0A212EPS0</accession>
<comment type="caution">
    <text evidence="11">The sequence shown here is derived from an EMBL/GenBank/DDBJ whole genome shotgun (WGS) entry which is preliminary data.</text>
</comment>
<protein>
    <recommendedName>
        <fullName evidence="10">CLIP domain-containing serine protease</fullName>
        <ecNumber evidence="9">3.4.21.-</ecNumber>
    </recommendedName>
</protein>
<evidence type="ECO:0000256" key="6">
    <source>
        <dbReference type="ARBA" id="ARBA00022825"/>
    </source>
</evidence>
<dbReference type="CDD" id="cd00190">
    <property type="entry name" value="Tryp_SPc"/>
    <property type="match status" value="1"/>
</dbReference>
<keyword evidence="5 9" id="KW-0378">Hydrolase</keyword>
<dbReference type="EC" id="3.4.21.-" evidence="9"/>
<dbReference type="PANTHER" id="PTHR24252:SF18">
    <property type="entry name" value="OVOCHYMASE 1"/>
    <property type="match status" value="1"/>
</dbReference>
<dbReference type="GO" id="GO:0006508">
    <property type="term" value="P:proteolysis"/>
    <property type="evidence" value="ECO:0007669"/>
    <property type="project" value="UniProtKB-KW"/>
</dbReference>
<sequence length="383" mass="42478">MVLRVVFLCLCFQTALSRIEYRREESCKEVNGVTGRCVSIESCPPFVLMMQTELITQYKTLLKQSHCGFEGNVPMVCCPDTSPESPSSLVPSSPVDVPSKGSARMMNLQSPFLSPPTCGVSNASSGRVVGGVDAKLGDLPWMCLLGYWEGGYDKGGSNGDTKWRCGGSLVSPQHVLTAAHCIHHREKELYVVRLGELDLDRDDEAAPIDVLIRRAIKHEAYNRDTYTNDIGLLVLERGVEFTNLIRPICLPILPELLSNTFVNYSPFVAGWGRTSDRGPGSSHLKLTQLQVVDNQKCKKTYLEYPAVIDDKVLCAEAGGRDACEGDSGGPLIQPFYNQDKKVYYFYQTGVVAYGRRCAEAGYPGVYSRVTHYILWIQKHIMEN</sequence>
<dbReference type="FunFam" id="2.40.10.10:FF:000015">
    <property type="entry name" value="Atrial natriuretic peptide-converting enzyme"/>
    <property type="match status" value="1"/>
</dbReference>
<keyword evidence="2 10" id="KW-0964">Secreted</keyword>
<evidence type="ECO:0000256" key="7">
    <source>
        <dbReference type="ARBA" id="ARBA00023157"/>
    </source>
</evidence>
<evidence type="ECO:0000313" key="12">
    <source>
        <dbReference type="Proteomes" id="UP000007151"/>
    </source>
</evidence>
<dbReference type="SMART" id="SM00020">
    <property type="entry name" value="Tryp_SPc"/>
    <property type="match status" value="1"/>
</dbReference>
<comment type="domain">
    <text evidence="10">The clip domain consists of 35-55 residues which are 'knitted' together usually by 3 conserved disulfide bonds forming a clip-like compact structure.</text>
</comment>
<dbReference type="KEGG" id="dpl:KGM_215189"/>
<dbReference type="InterPro" id="IPR001314">
    <property type="entry name" value="Peptidase_S1A"/>
</dbReference>
<dbReference type="Gene3D" id="2.40.10.10">
    <property type="entry name" value="Trypsin-like serine proteases"/>
    <property type="match status" value="2"/>
</dbReference>
<evidence type="ECO:0000256" key="8">
    <source>
        <dbReference type="ARBA" id="ARBA00024195"/>
    </source>
</evidence>
<name>A0A212EPS0_DANPL</name>
<feature type="chain" id="PRO_5041746124" description="CLIP domain-containing serine protease" evidence="10">
    <location>
        <begin position="18"/>
        <end position="383"/>
    </location>
</feature>
<dbReference type="Gene3D" id="3.30.1640.30">
    <property type="match status" value="1"/>
</dbReference>